<dbReference type="Proteomes" id="UP000199706">
    <property type="component" value="Unassembled WGS sequence"/>
</dbReference>
<dbReference type="EMBL" id="FNCJ01000006">
    <property type="protein sequence ID" value="SDG93932.1"/>
    <property type="molecule type" value="Genomic_DNA"/>
</dbReference>
<dbReference type="Gene3D" id="1.25.40.20">
    <property type="entry name" value="Ankyrin repeat-containing domain"/>
    <property type="match status" value="1"/>
</dbReference>
<dbReference type="RefSeq" id="WP_090685405.1">
    <property type="nucleotide sequence ID" value="NZ_FNCJ01000006.1"/>
</dbReference>
<dbReference type="Pfam" id="PF13637">
    <property type="entry name" value="Ank_4"/>
    <property type="match status" value="1"/>
</dbReference>
<dbReference type="SUPFAM" id="SSF48403">
    <property type="entry name" value="Ankyrin repeat"/>
    <property type="match status" value="1"/>
</dbReference>
<dbReference type="PROSITE" id="PS50297">
    <property type="entry name" value="ANK_REP_REGION"/>
    <property type="match status" value="1"/>
</dbReference>
<dbReference type="AlphaFoldDB" id="A0A1G7YBP3"/>
<organism evidence="2 3">
    <name type="scientific">Paraburkholderia phenazinium</name>
    <dbReference type="NCBI Taxonomy" id="60549"/>
    <lineage>
        <taxon>Bacteria</taxon>
        <taxon>Pseudomonadati</taxon>
        <taxon>Pseudomonadota</taxon>
        <taxon>Betaproteobacteria</taxon>
        <taxon>Burkholderiales</taxon>
        <taxon>Burkholderiaceae</taxon>
        <taxon>Paraburkholderia</taxon>
    </lineage>
</organism>
<evidence type="ECO:0000313" key="3">
    <source>
        <dbReference type="Proteomes" id="UP000199706"/>
    </source>
</evidence>
<proteinExistence type="predicted"/>
<accession>A0A1G7YBP3</accession>
<name>A0A1G7YBP3_9BURK</name>
<protein>
    <submittedName>
        <fullName evidence="2">Ankyrin repeat-containing protein</fullName>
    </submittedName>
</protein>
<keyword evidence="1" id="KW-0040">ANK repeat</keyword>
<dbReference type="InterPro" id="IPR036770">
    <property type="entry name" value="Ankyrin_rpt-contain_sf"/>
</dbReference>
<dbReference type="OrthoDB" id="9133535at2"/>
<dbReference type="PROSITE" id="PS50088">
    <property type="entry name" value="ANK_REPEAT"/>
    <property type="match status" value="1"/>
</dbReference>
<gene>
    <name evidence="2" type="ORF">SAMN05216466_106122</name>
</gene>
<sequence length="70" mass="7496">MSTGTPEDLILDLLSFAAAGNSLGIRFALEYGADLHATDGRGQTAVQLAEQNGHTKVVQWLLEMRAPRTA</sequence>
<reference evidence="2 3" key="1">
    <citation type="submission" date="2016-10" db="EMBL/GenBank/DDBJ databases">
        <authorList>
            <person name="de Groot N.N."/>
        </authorList>
    </citation>
    <scope>NUCLEOTIDE SEQUENCE [LARGE SCALE GENOMIC DNA]</scope>
    <source>
        <strain evidence="2 3">LMG 2247</strain>
    </source>
</reference>
<dbReference type="InterPro" id="IPR002110">
    <property type="entry name" value="Ankyrin_rpt"/>
</dbReference>
<feature type="repeat" description="ANK" evidence="1">
    <location>
        <begin position="41"/>
        <end position="70"/>
    </location>
</feature>
<evidence type="ECO:0000256" key="1">
    <source>
        <dbReference type="PROSITE-ProRule" id="PRU00023"/>
    </source>
</evidence>
<evidence type="ECO:0000313" key="2">
    <source>
        <dbReference type="EMBL" id="SDG93932.1"/>
    </source>
</evidence>